<feature type="compositionally biased region" description="Polar residues" evidence="1">
    <location>
        <begin position="872"/>
        <end position="884"/>
    </location>
</feature>
<dbReference type="InterPro" id="IPR049432">
    <property type="entry name" value="vRNAP_dom"/>
</dbReference>
<gene>
    <name evidence="4" type="ORF">EcP1_gp50</name>
</gene>
<evidence type="ECO:0000256" key="1">
    <source>
        <dbReference type="SAM" id="MobiDB-lite"/>
    </source>
</evidence>
<feature type="domain" description="Bacteriophage N4 RNA polymerase helical" evidence="3">
    <location>
        <begin position="1606"/>
        <end position="1768"/>
    </location>
</feature>
<dbReference type="Gene3D" id="3.30.70.2440">
    <property type="match status" value="1"/>
</dbReference>
<feature type="region of interest" description="Disordered" evidence="1">
    <location>
        <begin position="218"/>
        <end position="237"/>
    </location>
</feature>
<evidence type="ECO:0000313" key="5">
    <source>
        <dbReference type="Proteomes" id="UP000007263"/>
    </source>
</evidence>
<proteinExistence type="predicted"/>
<feature type="domain" description="Virion DNA-directed RNA polymerase" evidence="2">
    <location>
        <begin position="1904"/>
        <end position="2034"/>
    </location>
</feature>
<protein>
    <submittedName>
        <fullName evidence="4">Virion RNA polymerase</fullName>
    </submittedName>
</protein>
<evidence type="ECO:0000259" key="2">
    <source>
        <dbReference type="Pfam" id="PF21769"/>
    </source>
</evidence>
<dbReference type="Pfam" id="PF21894">
    <property type="entry name" value="N4_RNAP_helical"/>
    <property type="match status" value="1"/>
</dbReference>
<dbReference type="InterPro" id="IPR053805">
    <property type="entry name" value="N4_RNAP_helical"/>
</dbReference>
<dbReference type="RefSeq" id="YP_007003173.1">
    <property type="nucleotide sequence ID" value="NC_019485.1"/>
</dbReference>
<sequence>MANPFEDYLKRNEAVQNTKQGMLEYAGSQKRESMDTIFNNKENELLQLTVPQPTVETPAIVNDIPVTDNQGNLVQPEQPTPANQFSEYLTGMPANTFDSVYGTDSTDLKRVNALQEAETNRMDNIPYNLGEAAGDVANAATVWAGQTGRMGLGLVDMLDRTANEVLRDVASVIDGGEDAVIDALGYGGLDQTKDGATQKLAQWVEDRKENYSDVAQFQQKRQEMDNEESKKLREKESKDRINSGMNAGFSEAINQAQQFFDTLGNYTDNPVAALTDTAESAPDLLTAGAVGKIALKTTVKGITQNLGKEKAAEYLATEVGKKELMKASEKAALGYIGLTEGFSNADQARDEIFKMSHEDLMKNSEAYRDFIDAGNSPEIAKQRVIGLATDKTALIAGASGMLVSKLTGAANFEGNALNRGSLQGVRAKVGGIVKEGTEELGQGVTGQFASNVGVQTADKNKSLTDGLGQSGAQGLIAGLGMGATVSGAHAIPVIGSGAQNTVTAGMNVVANQLNKRAGEAGTKRQEKQATELNEAAKQAQQFVPEENKVSEPVPVDSLVHTEKAKETFKNLDINTDAPADVLTRVINGIKSSENDATTKRDMIIAGKIAVDTYQAYVDAYTDAYNSATDDAQKAQYQAGIDAFSQIMASPLVDFINKSFSGMSLSEAAITKVAEEVNTKMDAGDFTPETYKSVIPILQQVNLDATKVPASIIDKLLTHADAIKLTPAQVQQLKIASQMKKNTEGVSNDVLNGSDGFTGINEYQQRTISALNSGNLPVALQQVNRLGRFADHMQTKADTFESVMNSMQSGDQPVVVTNPITGESYRSLDGSAMTAHPVRSKKLLESMKNDAQAVVNAYASLKSIYVDAEKQTKQATVKPTESAPATEQAEIKTAPDAVQEETAVPAKEEETQTAEPVAETENEIATLTNEGTKTDIKVSEKVMQEIPAETVVPETKANAKISDIDKKYLATNQVKKWFKPQNKNFAFNTENFGQKLSEALNSANPLTDVRELVKNHIDPLKVTEHEISVLKEYEDFKTKFSKTFFDNVDSLPKEGERIYWSSNPTQYFSVPREINGETVYAPAQHVIDSMALNALRWFGQSAPLVKYNDSRAVMDILGLDNKTEPTAEHWEALGEIGTDRNNILSDLSRDIMKTLAISPDVNAPQSVVDAVSKGIAVDAYNTLVNMDMFKITNISNSELESLGSTLVNEDNRKNTRVFVNVADNQTVNDIITLLKDSNDILGELAVPEREKKTAAFNEPVRYTDNNIHNGVFQKAPELLAKSRRKASEQHHVVNTELNSFLFDIMGEPFVENMLGIKPIEGLNKEHEKSVEGYNRTVANDIERWHTGWNRMNNAGIDPATAKVRFAYNLGVNYRLNLSSADWNPQTTKLHRELVTVPPSQVEVGNIEHERFFNLAVAQSLGIKVDKQSVETSEKQLADKLATDFKPALNAIKYILNDGQADDAIRQTILKAVELGGEKTKSMHGLYAQARYDLAKQSGQTFVPINLTLELDGITNGPFNAIIQLGLNDLSQNQLNLLKKGGMFFGEEGQLYNSFKEANKGFTDLYEDTSTVSQQALTAFYDKVNQLPKWKAEVAKMVGTKNKYMLESDIALVEHEASIIRAASHFVGDITLTQNENAGTDVNIKRGLLKNPITVTVYSGSPTAINNKIAKGIIDTFYEKLSDLNLQYKNAVSVNQKKMILSELQNMVQAINPLTVFKTKSFEVGTPVKITKVSEFSFTPEQIRAVRINVSMGLGKYVNRAIKDKFGTIIKRANMMVYASNLMHEIFLQKFNERVEEKTKELREAGELSKYEDLSRKQVEDIFFELSEYAPIFNSVLTANNTDTAKNSQGIYLGEMGFEENSTSKNVESMTKVNGKKAVTRTEAITFTDPGVRAMPLLVQSMEASMQAVARMENPHTALNVFDGYEAPITGMTESSHAINNGVINSWANFDLLSDFFSKFDKGTQVDFNNLNLSDAAIARLEKSYKKVQKNENLTNPVDPAFIAEFKKDLQYEAARVKALKDGLFKSGIPSSIDQMTGSGVVNNHVAGKASEIITDSMTPLEKWMHSVNLPVEPNRATNRVVSAPDNVLNEMVKALGTTDANGLTSVNADAINRIVSLRTSKEPTQQNKINRYVLGKIMPLIPADTVIQFGSIDKISDHLRKEYPDLFSNLSFDGNAVTIGNNIFVANPSIETVTHELIHAGTQQAIQDYYTAPEKMPKHARNSISNLESLMQEFMADTNVDKTNESQRVINLIEDHLSNGEKFEALSEFVAWGLTNQHMQDSLSSNKSSGKLTKFISRIYDAIKSLFAIGSDTRINSYFTKLLGNTVSLVDSVKASKESESATPLYQQNADAVNNMTANAMYDRLSDGNSSIEHLNHLNNVFQNVTNGIYDLVKQRGKPIEGIETFEDTLLLNNLSPEVDTSADSFIAHGFNMSEKEMLVFKMMQVSLKAGLDEFGFKTVEANRLYETAKRAVTPEMFLDNPDINNVMTMGLAKAKYDAVFGNSAVKADASGKSNRLANFLALAATNEQFRNILDNLAGYQPKKSEPVGLKENIEYYVGLVMSKVSGLAGKSGVSGTIGSRLDKLNRNLSHFDAESRQSILNKIEDKAAELAQPYEDKIQGVRDTIADAMLKGAASDKLNKYVKIAVAPTAAVAASIASEQAAGAVREGVSNFINNLYDKKLGAFGELVQEMLGTNDANKVIHDMKDHTAMVQEKARQVLREEVPEIIESQYVSLDKESKQAIQRSVINSDMSYLYANGYDITKLKTLVEDNAALTKEIKDIEAKIDAVQPDTEIATFYKKSALGLGQQIVTGVSPMPYQLPNARSIAHVIGTGKSVANVNIPVAAAPLIDTLASLYAIQKTDSVSKNKLLEVMNQEMSKDPENNGLTFTMNYYNMLKKEEVSKLDVDGSFAAPKGYSPSLGNPNKKVVIAPLSQRSDLIAKGYVMGNQVARDPSDFNREPMYYFQSNEGANPRWVSGVMSTLRHTIAGVDPYAGQTINGVNTVSYTGSQAAKMTEAKRNAMQSMFDSNVAVPVEGNYMQPMVDRNGAVVSYSYQMDFANRDARLETSNDFAENMGAWEGRILEESMADKFNATLVDVLKATYEKDMKEGKADQYIEVSGKSSDPQIREIYRLMPPEMKSHIKEQIVSGKLFIRKDLLNNALGYRMPSVTELWNKNSEELNAFQRVFKDVASNILGDKAAVYLSRGERGWKEFVSNAKDWIVVRSVVVSAANIISNMVHLATVGVSPIQMAKDISLATVAAEDFRKNEREIIRLSHLIQLGQNPSEQGKYKSRLSELRDKQARNPLAPLIAEGLLPAISEKFDTDDFGYKGQLMKKLEGITSKIPTGISNVGKNILITKDSATYAVLNKSIQYGDFVAKYSLYKKLTTQRNPLSHEQALTRVKDEFVNYNILPSRTRSYLEAIGATWFLNYKIRIQKILIRTLRENPIKVLMMLSGINSVPNIFDANAITGSFSYNLGFGNMFNGITAHPLWGAGGDLVRIIR</sequence>
<organism evidence="4 5">
    <name type="scientific">Enterobacter phage EcP1</name>
    <dbReference type="NCBI Taxonomy" id="942016"/>
    <lineage>
        <taxon>Viruses</taxon>
        <taxon>Duplodnaviria</taxon>
        <taxon>Heunggongvirae</taxon>
        <taxon>Uroviricota</taxon>
        <taxon>Caudoviricetes</taxon>
        <taxon>Schitoviridae</taxon>
        <taxon>Eceepunavirus</taxon>
        <taxon>Eceepunavirus EcP1</taxon>
    </lineage>
</organism>
<evidence type="ECO:0000259" key="3">
    <source>
        <dbReference type="Pfam" id="PF21894"/>
    </source>
</evidence>
<accession>E9NIH5</accession>
<evidence type="ECO:0000313" key="4">
    <source>
        <dbReference type="EMBL" id="ADU79201.1"/>
    </source>
</evidence>
<dbReference type="KEGG" id="vg:14006829"/>
<dbReference type="Proteomes" id="UP000007263">
    <property type="component" value="Segment"/>
</dbReference>
<reference evidence="4 5" key="1">
    <citation type="submission" date="2010-11" db="EMBL/GenBank/DDBJ databases">
        <title>Complete nucleotide sequence of the bacteriophage EcP1, a new member of the N4-like viruses.</title>
        <authorList>
            <person name="Zhu J."/>
            <person name="Rao X."/>
            <person name="Tan Y."/>
            <person name="Hu Z."/>
            <person name="Xiong K."/>
            <person name="Chen Z."/>
            <person name="Li S."/>
            <person name="Yang J."/>
            <person name="Jin X."/>
            <person name="Chen Y."/>
            <person name="Hu F."/>
        </authorList>
    </citation>
    <scope>NUCLEOTIDE SEQUENCE [LARGE SCALE GENOMIC DNA]</scope>
</reference>
<keyword evidence="5" id="KW-1185">Reference proteome</keyword>
<feature type="region of interest" description="Disordered" evidence="1">
    <location>
        <begin position="871"/>
        <end position="918"/>
    </location>
</feature>
<dbReference type="EMBL" id="HQ641380">
    <property type="protein sequence ID" value="ADU79201.1"/>
    <property type="molecule type" value="Genomic_DNA"/>
</dbReference>
<dbReference type="Gene3D" id="6.10.140.1370">
    <property type="match status" value="1"/>
</dbReference>
<feature type="compositionally biased region" description="Basic and acidic residues" evidence="1">
    <location>
        <begin position="220"/>
        <end position="237"/>
    </location>
</feature>
<dbReference type="Pfam" id="PF21769">
    <property type="entry name" value="vRNAP_dom"/>
    <property type="match status" value="1"/>
</dbReference>
<dbReference type="GeneID" id="14006829"/>
<name>E9NIH5_9CAUD</name>